<reference evidence="1 2" key="1">
    <citation type="journal article" date="2011" name="J. Bacteriol.">
        <title>Genome sequence of Chthoniobacter flavus Ellin428, an aerobic heterotrophic soil bacterium.</title>
        <authorList>
            <person name="Kant R."/>
            <person name="van Passel M.W."/>
            <person name="Palva A."/>
            <person name="Lucas S."/>
            <person name="Lapidus A."/>
            <person name="Glavina Del Rio T."/>
            <person name="Dalin E."/>
            <person name="Tice H."/>
            <person name="Bruce D."/>
            <person name="Goodwin L."/>
            <person name="Pitluck S."/>
            <person name="Larimer F.W."/>
            <person name="Land M.L."/>
            <person name="Hauser L."/>
            <person name="Sangwan P."/>
            <person name="de Vos W.M."/>
            <person name="Janssen P.H."/>
            <person name="Smidt H."/>
        </authorList>
    </citation>
    <scope>NUCLEOTIDE SEQUENCE [LARGE SCALE GENOMIC DNA]</scope>
    <source>
        <strain evidence="1 2">Ellin428</strain>
    </source>
</reference>
<gene>
    <name evidence="1" type="ORF">CfE428DRAFT_0221</name>
</gene>
<accession>B4CU58</accession>
<dbReference type="InParanoid" id="B4CU58"/>
<evidence type="ECO:0000313" key="2">
    <source>
        <dbReference type="Proteomes" id="UP000005824"/>
    </source>
</evidence>
<dbReference type="Proteomes" id="UP000005824">
    <property type="component" value="Unassembled WGS sequence"/>
</dbReference>
<keyword evidence="2" id="KW-1185">Reference proteome</keyword>
<evidence type="ECO:0000313" key="1">
    <source>
        <dbReference type="EMBL" id="EDY22096.1"/>
    </source>
</evidence>
<dbReference type="AlphaFoldDB" id="B4CU58"/>
<sequence length="166" mass="19084">MINQEWSIQGRTNRCAVTGVEFQDGDYFYTLLFEEGVGLRREDISEAAWKERNDNQQPYSFWRSKYEAPPPPAPEPLAKQTAEDLLRRYMQENSAQHAAARYLLAVMLERKRILKEVEAKQSAEGGLTRIYEHAKTGEVFVIPDPQLRLDQIEQVQAEVSSLLEPG</sequence>
<protein>
    <submittedName>
        <fullName evidence="1">Uncharacterized protein</fullName>
    </submittedName>
</protein>
<dbReference type="RefSeq" id="WP_006977548.1">
    <property type="nucleotide sequence ID" value="NZ_ABVL01000001.1"/>
</dbReference>
<organism evidence="1 2">
    <name type="scientific">Chthoniobacter flavus Ellin428</name>
    <dbReference type="NCBI Taxonomy" id="497964"/>
    <lineage>
        <taxon>Bacteria</taxon>
        <taxon>Pseudomonadati</taxon>
        <taxon>Verrucomicrobiota</taxon>
        <taxon>Spartobacteria</taxon>
        <taxon>Chthoniobacterales</taxon>
        <taxon>Chthoniobacteraceae</taxon>
        <taxon>Chthoniobacter</taxon>
    </lineage>
</organism>
<dbReference type="eggNOG" id="ENOG5033EJK">
    <property type="taxonomic scope" value="Bacteria"/>
</dbReference>
<dbReference type="STRING" id="497964.CfE428DRAFT_0221"/>
<comment type="caution">
    <text evidence="1">The sequence shown here is derived from an EMBL/GenBank/DDBJ whole genome shotgun (WGS) entry which is preliminary data.</text>
</comment>
<proteinExistence type="predicted"/>
<name>B4CU58_9BACT</name>
<dbReference type="EMBL" id="ABVL01000001">
    <property type="protein sequence ID" value="EDY22096.1"/>
    <property type="molecule type" value="Genomic_DNA"/>
</dbReference>